<dbReference type="Pfam" id="PF01687">
    <property type="entry name" value="Flavokinase"/>
    <property type="match status" value="1"/>
</dbReference>
<gene>
    <name evidence="9" type="primary">ribC</name>
    <name evidence="9" type="synonym">ribF</name>
    <name evidence="9" type="ORF">SSABA_v1c04960</name>
</gene>
<dbReference type="PATRIC" id="fig|1276257.3.peg.506"/>
<keyword evidence="9" id="KW-0418">Kinase</keyword>
<dbReference type="Gene3D" id="2.40.30.30">
    <property type="entry name" value="Riboflavin kinase-like"/>
    <property type="match status" value="1"/>
</dbReference>
<dbReference type="SUPFAM" id="SSF82114">
    <property type="entry name" value="Riboflavin kinase-like"/>
    <property type="match status" value="1"/>
</dbReference>
<protein>
    <recommendedName>
        <fullName evidence="1">riboflavin kinase</fullName>
        <ecNumber evidence="1">2.7.1.26</ecNumber>
    </recommendedName>
</protein>
<evidence type="ECO:0000259" key="8">
    <source>
        <dbReference type="SMART" id="SM00904"/>
    </source>
</evidence>
<dbReference type="OrthoDB" id="9803667at2"/>
<reference evidence="9 10" key="1">
    <citation type="journal article" date="2014" name="Genome Biol. Evol.">
        <title>Molecular evolution of the substrate utilization strategies and putative virulence factors in mosquito-associated Spiroplasma species.</title>
        <authorList>
            <person name="Chang T.H."/>
            <person name="Lo W.S."/>
            <person name="Ku C."/>
            <person name="Chen L.L."/>
            <person name="Kuo C.H."/>
        </authorList>
    </citation>
    <scope>NUCLEOTIDE SEQUENCE [LARGE SCALE GENOMIC DNA]</scope>
    <source>
        <strain evidence="9">Ar-1343</strain>
    </source>
</reference>
<sequence>MQTVIYYNPLARMLYNLEPNLVLISDLGNWTNNHNQQIDKLYEEGKKRNLKTAVVIFKKDYIESNRLWNEKNLVEKFHQSKVDYLIIYYYNKLFFNSEAQQWLDEFNLMKINLNTKGCLYDESFTLFDKGLIKPHWVSCFEQESLILPKVINEEKNDLLKLLKTNQFDKFFEKTGVNYTFEEFILTGKQLGRKIGFPTANQKIDKKLPLIEGVYLTEIEVRTLEPKKFYGLSDYWTNNEGESLFETFILDFDLEIYGWLVRVKPIKYLRANQKISSLEELKILLEKDLKNANKIIATIDQKKNSEL</sequence>
<keyword evidence="3" id="KW-0288">FMN</keyword>
<evidence type="ECO:0000256" key="7">
    <source>
        <dbReference type="ARBA" id="ARBA00047880"/>
    </source>
</evidence>
<evidence type="ECO:0000313" key="10">
    <source>
        <dbReference type="Proteomes" id="UP000019265"/>
    </source>
</evidence>
<dbReference type="GO" id="GO:0009231">
    <property type="term" value="P:riboflavin biosynthetic process"/>
    <property type="evidence" value="ECO:0007669"/>
    <property type="project" value="InterPro"/>
</dbReference>
<evidence type="ECO:0000256" key="3">
    <source>
        <dbReference type="ARBA" id="ARBA00022643"/>
    </source>
</evidence>
<organism evidence="9 10">
    <name type="scientific">Spiroplasma sabaudiense Ar-1343</name>
    <dbReference type="NCBI Taxonomy" id="1276257"/>
    <lineage>
        <taxon>Bacteria</taxon>
        <taxon>Bacillati</taxon>
        <taxon>Mycoplasmatota</taxon>
        <taxon>Mollicutes</taxon>
        <taxon>Entomoplasmatales</taxon>
        <taxon>Spiroplasmataceae</taxon>
        <taxon>Spiroplasma</taxon>
    </lineage>
</organism>
<comment type="catalytic activity">
    <reaction evidence="7">
        <text>riboflavin + ATP = FMN + ADP + H(+)</text>
        <dbReference type="Rhea" id="RHEA:14357"/>
        <dbReference type="ChEBI" id="CHEBI:15378"/>
        <dbReference type="ChEBI" id="CHEBI:30616"/>
        <dbReference type="ChEBI" id="CHEBI:57986"/>
        <dbReference type="ChEBI" id="CHEBI:58210"/>
        <dbReference type="ChEBI" id="CHEBI:456216"/>
        <dbReference type="EC" id="2.7.1.26"/>
    </reaction>
</comment>
<dbReference type="SMART" id="SM00904">
    <property type="entry name" value="Flavokinase"/>
    <property type="match status" value="1"/>
</dbReference>
<dbReference type="GO" id="GO:0008531">
    <property type="term" value="F:riboflavin kinase activity"/>
    <property type="evidence" value="ECO:0007669"/>
    <property type="project" value="UniProtKB-EC"/>
</dbReference>
<evidence type="ECO:0000256" key="1">
    <source>
        <dbReference type="ARBA" id="ARBA00012105"/>
    </source>
</evidence>
<dbReference type="HOGENOM" id="CLU_943039_0_0_14"/>
<dbReference type="KEGG" id="ssab:SSABA_v1c04960"/>
<dbReference type="InterPro" id="IPR015865">
    <property type="entry name" value="Riboflavin_kinase_bac/euk"/>
</dbReference>
<feature type="domain" description="Riboflavin kinase" evidence="8">
    <location>
        <begin position="173"/>
        <end position="296"/>
    </location>
</feature>
<dbReference type="GO" id="GO:0005524">
    <property type="term" value="F:ATP binding"/>
    <property type="evidence" value="ECO:0007669"/>
    <property type="project" value="UniProtKB-KW"/>
</dbReference>
<dbReference type="eggNOG" id="COG0196">
    <property type="taxonomic scope" value="Bacteria"/>
</dbReference>
<dbReference type="InterPro" id="IPR023465">
    <property type="entry name" value="Riboflavin_kinase_dom_sf"/>
</dbReference>
<evidence type="ECO:0000256" key="4">
    <source>
        <dbReference type="ARBA" id="ARBA00022679"/>
    </source>
</evidence>
<dbReference type="AlphaFoldDB" id="W6A9Q4"/>
<keyword evidence="5" id="KW-0547">Nucleotide-binding</keyword>
<name>W6A9Q4_9MOLU</name>
<dbReference type="EMBL" id="CP006934">
    <property type="protein sequence ID" value="AHI53903.1"/>
    <property type="molecule type" value="Genomic_DNA"/>
</dbReference>
<accession>W6A9Q4</accession>
<keyword evidence="2" id="KW-0285">Flavoprotein</keyword>
<dbReference type="STRING" id="1276257.SSABA_v1c04960"/>
<keyword evidence="10" id="KW-1185">Reference proteome</keyword>
<keyword evidence="6" id="KW-0067">ATP-binding</keyword>
<evidence type="ECO:0000256" key="2">
    <source>
        <dbReference type="ARBA" id="ARBA00022630"/>
    </source>
</evidence>
<keyword evidence="4" id="KW-0808">Transferase</keyword>
<evidence type="ECO:0000313" key="9">
    <source>
        <dbReference type="EMBL" id="AHI53903.1"/>
    </source>
</evidence>
<dbReference type="Proteomes" id="UP000019265">
    <property type="component" value="Chromosome"/>
</dbReference>
<evidence type="ECO:0000256" key="5">
    <source>
        <dbReference type="ARBA" id="ARBA00022741"/>
    </source>
</evidence>
<dbReference type="RefSeq" id="WP_025251043.1">
    <property type="nucleotide sequence ID" value="NZ_CP006934.1"/>
</dbReference>
<evidence type="ECO:0000256" key="6">
    <source>
        <dbReference type="ARBA" id="ARBA00022840"/>
    </source>
</evidence>
<proteinExistence type="predicted"/>
<dbReference type="EC" id="2.7.1.26" evidence="1"/>